<dbReference type="Proteomes" id="UP000256541">
    <property type="component" value="Unassembled WGS sequence"/>
</dbReference>
<gene>
    <name evidence="2" type="ORF">B7R22_02855</name>
</gene>
<protein>
    <recommendedName>
        <fullName evidence="1">Polysaccharide pyruvyl transferase domain-containing protein</fullName>
    </recommendedName>
</protein>
<name>A0A3E0W2C6_9MICO</name>
<comment type="caution">
    <text evidence="2">The sequence shown here is derived from an EMBL/GenBank/DDBJ whole genome shotgun (WGS) entry which is preliminary data.</text>
</comment>
<evidence type="ECO:0000313" key="2">
    <source>
        <dbReference type="EMBL" id="RFA16442.1"/>
    </source>
</evidence>
<evidence type="ECO:0000259" key="1">
    <source>
        <dbReference type="Pfam" id="PF04230"/>
    </source>
</evidence>
<dbReference type="AlphaFoldDB" id="A0A3E0W2C6"/>
<organism evidence="2 3">
    <name type="scientific">Subtercola boreus</name>
    <dbReference type="NCBI Taxonomy" id="120213"/>
    <lineage>
        <taxon>Bacteria</taxon>
        <taxon>Bacillati</taxon>
        <taxon>Actinomycetota</taxon>
        <taxon>Actinomycetes</taxon>
        <taxon>Micrococcales</taxon>
        <taxon>Microbacteriaceae</taxon>
        <taxon>Subtercola</taxon>
    </lineage>
</organism>
<feature type="domain" description="Polysaccharide pyruvyl transferase" evidence="1">
    <location>
        <begin position="65"/>
        <end position="211"/>
    </location>
</feature>
<dbReference type="OrthoDB" id="9803627at2"/>
<dbReference type="RefSeq" id="WP_116410305.1">
    <property type="nucleotide sequence ID" value="NZ_NBXB01000011.1"/>
</dbReference>
<dbReference type="Pfam" id="PF04230">
    <property type="entry name" value="PS_pyruv_trans"/>
    <property type="match status" value="1"/>
</dbReference>
<reference evidence="2 3" key="1">
    <citation type="submission" date="2017-04" db="EMBL/GenBank/DDBJ databases">
        <title>Comparative genome analysis of Subtercola boreus.</title>
        <authorList>
            <person name="Cho Y.-J."/>
            <person name="Cho A."/>
            <person name="Kim O.-S."/>
            <person name="Lee J.-I."/>
        </authorList>
    </citation>
    <scope>NUCLEOTIDE SEQUENCE [LARGE SCALE GENOMIC DNA]</scope>
    <source>
        <strain evidence="2 3">P27479</strain>
    </source>
</reference>
<proteinExistence type="predicted"/>
<sequence>MTTRIFAWNPRPFIFNGRLRKVLPLKRKNHVNNFGDLLGPLIVSGLLKARGMGDRVAAGRDLTLFSIGSVLHFARTGDVVWGTGVNGKVEPGAHTFTDLDVRAVRGPLTRSFLLERGIDCPPVYGDPGLLVPKVMPHLVELAGDKKYALTVIPNLNDLPSYEASDSLVSPILPVEAVLERIAQSELVVGSSLHAIIVAEALGVPARLVATSRESPFKYEDYYRGSGRTEFEMAATVADAVRLGGEQPLDFDPDPLMQAFPYDLWE</sequence>
<dbReference type="InterPro" id="IPR007345">
    <property type="entry name" value="Polysacch_pyruvyl_Trfase"/>
</dbReference>
<evidence type="ECO:0000313" key="3">
    <source>
        <dbReference type="Proteomes" id="UP000256541"/>
    </source>
</evidence>
<accession>A0A3E0W2C6</accession>
<dbReference type="EMBL" id="NBXB01000011">
    <property type="protein sequence ID" value="RFA16442.1"/>
    <property type="molecule type" value="Genomic_DNA"/>
</dbReference>